<sequence length="416" mass="47281">MFTTNWERITSNPIVLSWISGYRIPFVYPPRQERPPCVKKKIRITDSIQFFLHTKTFSIRKFAAFIGVLVSACPAVQYGWGNPTSSKEPYPGSSAFIREALKRRGVPDCALEVMIHSISRSTEAQYNTTYKMWWKFCQLTGSSLFSSGPKEVIKFLHTILTRKSCGYGSFNSHRSALSLILPGNVGEDILLKRYLRGIANTRPPKPYTNTWNPHPVLNFLSNWFPNENLTLKQLSLKLLMLLLLTTGQRLNAIALIRIENIRESPSGFQIFISDKVKTTRVGKPQPYLQAFYFKDLPALCVGSTLKIFLQRTAPLRKNKSFLFLSIRRPHGIASKQTLSRWMKMVLQDSGIPTDLFKPHSTRHAATSVAFRQGVSVDGIFQSAGWGEESSCFARFYNRPIINETEFARAVLNSNNL</sequence>
<gene>
    <name evidence="3" type="ORF">PPYR_11874</name>
</gene>
<comment type="caution">
    <text evidence="3">The sequence shown here is derived from an EMBL/GenBank/DDBJ whole genome shotgun (WGS) entry which is preliminary data.</text>
</comment>
<dbReference type="GO" id="GO:0006310">
    <property type="term" value="P:DNA recombination"/>
    <property type="evidence" value="ECO:0007669"/>
    <property type="project" value="UniProtKB-KW"/>
</dbReference>
<feature type="domain" description="Tyr recombinase" evidence="2">
    <location>
        <begin position="202"/>
        <end position="412"/>
    </location>
</feature>
<dbReference type="PROSITE" id="PS51898">
    <property type="entry name" value="TYR_RECOMBINASE"/>
    <property type="match status" value="1"/>
</dbReference>
<reference evidence="3 4" key="1">
    <citation type="journal article" date="2018" name="Elife">
        <title>Firefly genomes illuminate parallel origins of bioluminescence in beetles.</title>
        <authorList>
            <person name="Fallon T.R."/>
            <person name="Lower S.E."/>
            <person name="Chang C.H."/>
            <person name="Bessho-Uehara M."/>
            <person name="Martin G.J."/>
            <person name="Bewick A.J."/>
            <person name="Behringer M."/>
            <person name="Debat H.J."/>
            <person name="Wong I."/>
            <person name="Day J.C."/>
            <person name="Suvorov A."/>
            <person name="Silva C.J."/>
            <person name="Stanger-Hall K.F."/>
            <person name="Hall D.W."/>
            <person name="Schmitz R.J."/>
            <person name="Nelson D.R."/>
            <person name="Lewis S.M."/>
            <person name="Shigenobu S."/>
            <person name="Bybee S.M."/>
            <person name="Larracuente A.M."/>
            <person name="Oba Y."/>
            <person name="Weng J.K."/>
        </authorList>
    </citation>
    <scope>NUCLEOTIDE SEQUENCE [LARGE SCALE GENOMIC DNA]</scope>
    <source>
        <strain evidence="3">1611_PpyrPB1</strain>
        <tissue evidence="3">Whole body</tissue>
    </source>
</reference>
<keyword evidence="1" id="KW-0233">DNA recombination</keyword>
<dbReference type="GO" id="GO:0015074">
    <property type="term" value="P:DNA integration"/>
    <property type="evidence" value="ECO:0007669"/>
    <property type="project" value="InterPro"/>
</dbReference>
<name>A0A5N4ACI1_PHOPY</name>
<dbReference type="InterPro" id="IPR013762">
    <property type="entry name" value="Integrase-like_cat_sf"/>
</dbReference>
<proteinExistence type="predicted"/>
<evidence type="ECO:0000313" key="3">
    <source>
        <dbReference type="EMBL" id="KAB0795035.1"/>
    </source>
</evidence>
<dbReference type="EMBL" id="VVIM01000008">
    <property type="protein sequence ID" value="KAB0795035.1"/>
    <property type="molecule type" value="Genomic_DNA"/>
</dbReference>
<evidence type="ECO:0000256" key="1">
    <source>
        <dbReference type="ARBA" id="ARBA00023172"/>
    </source>
</evidence>
<accession>A0A5N4ACI1</accession>
<dbReference type="InterPro" id="IPR011010">
    <property type="entry name" value="DNA_brk_join_enz"/>
</dbReference>
<organism evidence="3 4">
    <name type="scientific">Photinus pyralis</name>
    <name type="common">Common eastern firefly</name>
    <name type="synonym">Lampyris pyralis</name>
    <dbReference type="NCBI Taxonomy" id="7054"/>
    <lineage>
        <taxon>Eukaryota</taxon>
        <taxon>Metazoa</taxon>
        <taxon>Ecdysozoa</taxon>
        <taxon>Arthropoda</taxon>
        <taxon>Hexapoda</taxon>
        <taxon>Insecta</taxon>
        <taxon>Pterygota</taxon>
        <taxon>Neoptera</taxon>
        <taxon>Endopterygota</taxon>
        <taxon>Coleoptera</taxon>
        <taxon>Polyphaga</taxon>
        <taxon>Elateriformia</taxon>
        <taxon>Elateroidea</taxon>
        <taxon>Lampyridae</taxon>
        <taxon>Lampyrinae</taxon>
        <taxon>Photinus</taxon>
    </lineage>
</organism>
<protein>
    <recommendedName>
        <fullName evidence="2">Tyr recombinase domain-containing protein</fullName>
    </recommendedName>
</protein>
<dbReference type="SUPFAM" id="SSF56349">
    <property type="entry name" value="DNA breaking-rejoining enzymes"/>
    <property type="match status" value="1"/>
</dbReference>
<dbReference type="InterPro" id="IPR002104">
    <property type="entry name" value="Integrase_catalytic"/>
</dbReference>
<dbReference type="InParanoid" id="A0A5N4ACI1"/>
<dbReference type="PANTHER" id="PTHR35617:SF3">
    <property type="entry name" value="CORE-BINDING (CB) DOMAIN-CONTAINING PROTEIN"/>
    <property type="match status" value="1"/>
</dbReference>
<dbReference type="PANTHER" id="PTHR35617">
    <property type="entry name" value="PHAGE_INTEGRASE DOMAIN-CONTAINING PROTEIN"/>
    <property type="match status" value="1"/>
</dbReference>
<evidence type="ECO:0000259" key="2">
    <source>
        <dbReference type="PROSITE" id="PS51898"/>
    </source>
</evidence>
<dbReference type="Proteomes" id="UP000327044">
    <property type="component" value="Unassembled WGS sequence"/>
</dbReference>
<dbReference type="Gene3D" id="1.10.443.10">
    <property type="entry name" value="Intergrase catalytic core"/>
    <property type="match status" value="1"/>
</dbReference>
<dbReference type="Pfam" id="PF00589">
    <property type="entry name" value="Phage_integrase"/>
    <property type="match status" value="1"/>
</dbReference>
<dbReference type="GO" id="GO:0003677">
    <property type="term" value="F:DNA binding"/>
    <property type="evidence" value="ECO:0007669"/>
    <property type="project" value="InterPro"/>
</dbReference>
<evidence type="ECO:0000313" key="4">
    <source>
        <dbReference type="Proteomes" id="UP000327044"/>
    </source>
</evidence>
<dbReference type="AlphaFoldDB" id="A0A5N4ACI1"/>
<keyword evidence="4" id="KW-1185">Reference proteome</keyword>